<keyword evidence="3" id="KW-1185">Reference proteome</keyword>
<dbReference type="Gene3D" id="3.40.50.1820">
    <property type="entry name" value="alpha/beta hydrolase"/>
    <property type="match status" value="1"/>
</dbReference>
<name>A0A318XKR5_9FIRM</name>
<dbReference type="AlphaFoldDB" id="A0A318XKR5"/>
<dbReference type="OrthoDB" id="1817159at2"/>
<dbReference type="InterPro" id="IPR050266">
    <property type="entry name" value="AB_hydrolase_sf"/>
</dbReference>
<keyword evidence="1" id="KW-1133">Transmembrane helix</keyword>
<keyword evidence="1" id="KW-0812">Transmembrane</keyword>
<feature type="transmembrane region" description="Helical" evidence="1">
    <location>
        <begin position="7"/>
        <end position="27"/>
    </location>
</feature>
<comment type="caution">
    <text evidence="2">The sequence shown here is derived from an EMBL/GenBank/DDBJ whole genome shotgun (WGS) entry which is preliminary data.</text>
</comment>
<proteinExistence type="predicted"/>
<dbReference type="RefSeq" id="WP_110461781.1">
    <property type="nucleotide sequence ID" value="NZ_QKMR01000008.1"/>
</dbReference>
<accession>A0A318XKR5</accession>
<dbReference type="EMBL" id="QKMR01000008">
    <property type="protein sequence ID" value="PYG88035.1"/>
    <property type="molecule type" value="Genomic_DNA"/>
</dbReference>
<reference evidence="2 3" key="1">
    <citation type="submission" date="2018-06" db="EMBL/GenBank/DDBJ databases">
        <title>Genomic Encyclopedia of Type Strains, Phase I: the one thousand microbial genomes (KMG-I) project.</title>
        <authorList>
            <person name="Kyrpides N."/>
        </authorList>
    </citation>
    <scope>NUCLEOTIDE SEQUENCE [LARGE SCALE GENOMIC DNA]</scope>
    <source>
        <strain evidence="2 3">DSM 19573</strain>
    </source>
</reference>
<evidence type="ECO:0000313" key="2">
    <source>
        <dbReference type="EMBL" id="PYG88035.1"/>
    </source>
</evidence>
<dbReference type="InterPro" id="IPR029058">
    <property type="entry name" value="AB_hydrolase_fold"/>
</dbReference>
<evidence type="ECO:0000313" key="3">
    <source>
        <dbReference type="Proteomes" id="UP000248132"/>
    </source>
</evidence>
<dbReference type="PANTHER" id="PTHR43798:SF33">
    <property type="entry name" value="HYDROLASE, PUTATIVE (AFU_ORTHOLOGUE AFUA_2G14860)-RELATED"/>
    <property type="match status" value="1"/>
</dbReference>
<protein>
    <submittedName>
        <fullName evidence="2">Pimeloyl-ACP methyl ester carboxylesterase</fullName>
    </submittedName>
</protein>
<dbReference type="GO" id="GO:0016020">
    <property type="term" value="C:membrane"/>
    <property type="evidence" value="ECO:0007669"/>
    <property type="project" value="TreeGrafter"/>
</dbReference>
<dbReference type="Proteomes" id="UP000248132">
    <property type="component" value="Unassembled WGS sequence"/>
</dbReference>
<keyword evidence="1" id="KW-0472">Membrane</keyword>
<dbReference type="SUPFAM" id="SSF53474">
    <property type="entry name" value="alpha/beta-Hydrolases"/>
    <property type="match status" value="1"/>
</dbReference>
<sequence>MKFRKMIKFLVCIIVLCFLGCIIYHFIMLNKEKELMTPLGTLVTVNGHKMSVYFEGEGDKTLVFMSGSGTSSPILDFKSLGSCLSDKYKIAIVEKFGYGFSDVSGGTRDIETILSETREALIQAGVTGPYILCPHSMSGIEALYWQQQYPDEVEAIIGLDMAVKDTYKNFEPSTVTLTLGALAAKLGITRLLPDAAESDAIKYGNLTEQEKKIYRAVFYRRTATKDMINEVKAVKENAAKLCSPADITVPVLLFGSNGKGTGFNDNYWCSCQQEFMKQIQNGTFIQLDCSHYVQDIEYKKIAASVKKFISETL</sequence>
<organism evidence="2 3">
    <name type="scientific">Ruminiclostridium sufflavum DSM 19573</name>
    <dbReference type="NCBI Taxonomy" id="1121337"/>
    <lineage>
        <taxon>Bacteria</taxon>
        <taxon>Bacillati</taxon>
        <taxon>Bacillota</taxon>
        <taxon>Clostridia</taxon>
        <taxon>Eubacteriales</taxon>
        <taxon>Oscillospiraceae</taxon>
        <taxon>Ruminiclostridium</taxon>
    </lineage>
</organism>
<evidence type="ECO:0000256" key="1">
    <source>
        <dbReference type="SAM" id="Phobius"/>
    </source>
</evidence>
<dbReference type="PANTHER" id="PTHR43798">
    <property type="entry name" value="MONOACYLGLYCEROL LIPASE"/>
    <property type="match status" value="1"/>
</dbReference>
<gene>
    <name evidence="2" type="ORF">LY28_01745</name>
</gene>